<gene>
    <name evidence="2" type="ORF">NMK_0563</name>
</gene>
<dbReference type="OrthoDB" id="9126875at2"/>
<dbReference type="PANTHER" id="PTHR33525">
    <property type="match status" value="1"/>
</dbReference>
<dbReference type="SUPFAM" id="SSF109604">
    <property type="entry name" value="HD-domain/PDEase-like"/>
    <property type="match status" value="1"/>
</dbReference>
<dbReference type="PROSITE" id="PS51833">
    <property type="entry name" value="HDOD"/>
    <property type="match status" value="1"/>
</dbReference>
<dbReference type="Proteomes" id="UP000245081">
    <property type="component" value="Unassembled WGS sequence"/>
</dbReference>
<keyword evidence="2" id="KW-0378">Hydrolase</keyword>
<proteinExistence type="predicted"/>
<dbReference type="InterPro" id="IPR052340">
    <property type="entry name" value="RNase_Y/CdgJ"/>
</dbReference>
<reference evidence="2 3" key="1">
    <citation type="journal article" date="2018" name="Environ. Microbiol.">
        <title>Isolation and genomic characterization of Novimethylophilus kurashikiensis gen. nov. sp. nov., a new lanthanide-dependent methylotrophic species of Methylophilaceae.</title>
        <authorList>
            <person name="Lv H."/>
            <person name="Sahin N."/>
            <person name="Tani A."/>
        </authorList>
    </citation>
    <scope>NUCLEOTIDE SEQUENCE [LARGE SCALE GENOMIC DNA]</scope>
    <source>
        <strain evidence="2 3">La2-4</strain>
    </source>
</reference>
<dbReference type="InterPro" id="IPR029016">
    <property type="entry name" value="GAF-like_dom_sf"/>
</dbReference>
<evidence type="ECO:0000259" key="1">
    <source>
        <dbReference type="PROSITE" id="PS51833"/>
    </source>
</evidence>
<dbReference type="InterPro" id="IPR013976">
    <property type="entry name" value="HDOD"/>
</dbReference>
<comment type="caution">
    <text evidence="2">The sequence shown here is derived from an EMBL/GenBank/DDBJ whole genome shotgun (WGS) entry which is preliminary data.</text>
</comment>
<evidence type="ECO:0000313" key="3">
    <source>
        <dbReference type="Proteomes" id="UP000245081"/>
    </source>
</evidence>
<evidence type="ECO:0000313" key="2">
    <source>
        <dbReference type="EMBL" id="GBG13025.1"/>
    </source>
</evidence>
<accession>A0A2R5F447</accession>
<dbReference type="PANTHER" id="PTHR33525:SF3">
    <property type="entry name" value="RIBONUCLEASE Y"/>
    <property type="match status" value="1"/>
</dbReference>
<sequence length="470" mass="52387">MSSLLDDARLQQLTKQEFPVLDATRKALQALSSRAKTSAADIAAVILADPMMTLNLLRQANARRGGEFDQRIATVEHAVMLLGFSNVFERLTRLPAVEEVIAPDHRGGLLKAVTLARHSAYLAREWAMQRLDIAPEEVYVAGLLHNMAEIGLWVTVPELVSNEIDSWFQTLSGTFEEAWLKQARNLGEMMHLPPLVVGGMALPSDDPAHRPALVFLANRIVRNADRGWWHPEIQQDLELASVIRRQTPDETVVQVHRCMVEAARRHPFADVTPPAAWLPMLEGDWPELQQDDALADAHAKSAFETVMEQIRSKSEGEISLSELLSLVVRGMHEGIGLNRIVFALLAKDNTTLTARYVFGATSDSPLKKFQFGMQQRHLFSILMGKPQAVWVSDETRQRYAPVMTPDIETTTSGRDFFAMSLSVQSKVVGLFYADRDQAELDAAGYEQFKQISLLSAQLMSRLSKAKPATV</sequence>
<dbReference type="GO" id="GO:0016787">
    <property type="term" value="F:hydrolase activity"/>
    <property type="evidence" value="ECO:0007669"/>
    <property type="project" value="UniProtKB-KW"/>
</dbReference>
<dbReference type="Gene3D" id="3.30.450.40">
    <property type="match status" value="1"/>
</dbReference>
<dbReference type="RefSeq" id="WP_109014237.1">
    <property type="nucleotide sequence ID" value="NZ_BDOQ01000002.1"/>
</dbReference>
<dbReference type="Pfam" id="PF08668">
    <property type="entry name" value="HDOD"/>
    <property type="match status" value="1"/>
</dbReference>
<dbReference type="EMBL" id="BDOQ01000002">
    <property type="protein sequence ID" value="GBG13025.1"/>
    <property type="molecule type" value="Genomic_DNA"/>
</dbReference>
<feature type="domain" description="HDOD" evidence="1">
    <location>
        <begin position="18"/>
        <end position="206"/>
    </location>
</feature>
<keyword evidence="3" id="KW-1185">Reference proteome</keyword>
<protein>
    <submittedName>
        <fullName evidence="2">Metal-dependent hydrolase</fullName>
    </submittedName>
</protein>
<name>A0A2R5F447_9PROT</name>
<dbReference type="AlphaFoldDB" id="A0A2R5F447"/>
<organism evidence="2 3">
    <name type="scientific">Novimethylophilus kurashikiensis</name>
    <dbReference type="NCBI Taxonomy" id="1825523"/>
    <lineage>
        <taxon>Bacteria</taxon>
        <taxon>Pseudomonadati</taxon>
        <taxon>Pseudomonadota</taxon>
        <taxon>Betaproteobacteria</taxon>
        <taxon>Nitrosomonadales</taxon>
        <taxon>Methylophilaceae</taxon>
        <taxon>Novimethylophilus</taxon>
    </lineage>
</organism>
<dbReference type="Gene3D" id="1.10.3210.10">
    <property type="entry name" value="Hypothetical protein af1432"/>
    <property type="match status" value="1"/>
</dbReference>